<dbReference type="GO" id="GO:0046872">
    <property type="term" value="F:metal ion binding"/>
    <property type="evidence" value="ECO:0007669"/>
    <property type="project" value="UniProtKB-KW"/>
</dbReference>
<keyword evidence="3" id="KW-0694">RNA-binding</keyword>
<evidence type="ECO:0000256" key="1">
    <source>
        <dbReference type="ARBA" id="ARBA00022741"/>
    </source>
</evidence>
<keyword evidence="3" id="KW-0690">Ribosome biogenesis</keyword>
<dbReference type="NCBIfam" id="TIGR00157">
    <property type="entry name" value="ribosome small subunit-dependent GTPase A"/>
    <property type="match status" value="1"/>
</dbReference>
<accession>A0A3P3XGA6</accession>
<proteinExistence type="inferred from homology"/>
<feature type="binding site" evidence="3">
    <location>
        <position position="277"/>
    </location>
    <ligand>
        <name>Zn(2+)</name>
        <dbReference type="ChEBI" id="CHEBI:29105"/>
    </ligand>
</feature>
<evidence type="ECO:0000259" key="5">
    <source>
        <dbReference type="PROSITE" id="PS51721"/>
    </source>
</evidence>
<dbReference type="Pfam" id="PF03193">
    <property type="entry name" value="RsgA_GTPase"/>
    <property type="match status" value="1"/>
</dbReference>
<dbReference type="PANTHER" id="PTHR32120">
    <property type="entry name" value="SMALL RIBOSOMAL SUBUNIT BIOGENESIS GTPASE RSGA"/>
    <property type="match status" value="1"/>
</dbReference>
<dbReference type="CDD" id="cd01854">
    <property type="entry name" value="YjeQ_EngC"/>
    <property type="match status" value="1"/>
</dbReference>
<dbReference type="Gene3D" id="1.10.40.50">
    <property type="entry name" value="Probable gtpase engc, domain 3"/>
    <property type="match status" value="1"/>
</dbReference>
<dbReference type="InterPro" id="IPR027417">
    <property type="entry name" value="P-loop_NTPase"/>
</dbReference>
<name>A0A3P3XGA6_9SPIR</name>
<dbReference type="EC" id="3.6.1.-" evidence="3"/>
<dbReference type="GO" id="GO:0005737">
    <property type="term" value="C:cytoplasm"/>
    <property type="evidence" value="ECO:0007669"/>
    <property type="project" value="UniProtKB-SubCell"/>
</dbReference>
<comment type="subunit">
    <text evidence="3">Monomer. Associates with 30S ribosomal subunit, binds 16S rRNA.</text>
</comment>
<comment type="cofactor">
    <cofactor evidence="3">
        <name>Zn(2+)</name>
        <dbReference type="ChEBI" id="CHEBI:29105"/>
    </cofactor>
    <text evidence="3">Binds 1 zinc ion per subunit.</text>
</comment>
<keyword evidence="3" id="KW-0479">Metal-binding</keyword>
<feature type="binding site" evidence="3">
    <location>
        <begin position="129"/>
        <end position="132"/>
    </location>
    <ligand>
        <name>GTP</name>
        <dbReference type="ChEBI" id="CHEBI:37565"/>
    </ligand>
</feature>
<feature type="binding site" evidence="3">
    <location>
        <position position="271"/>
    </location>
    <ligand>
        <name>Zn(2+)</name>
        <dbReference type="ChEBI" id="CHEBI:29105"/>
    </ligand>
</feature>
<dbReference type="InterPro" id="IPR010914">
    <property type="entry name" value="RsgA_GTPase_dom"/>
</dbReference>
<evidence type="ECO:0000259" key="4">
    <source>
        <dbReference type="PROSITE" id="PS50936"/>
    </source>
</evidence>
<dbReference type="Gene3D" id="2.40.50.140">
    <property type="entry name" value="Nucleic acid-binding proteins"/>
    <property type="match status" value="1"/>
</dbReference>
<dbReference type="GO" id="GO:0042274">
    <property type="term" value="P:ribosomal small subunit biogenesis"/>
    <property type="evidence" value="ECO:0007669"/>
    <property type="project" value="UniProtKB-UniRule"/>
</dbReference>
<reference evidence="6" key="1">
    <citation type="submission" date="2017-02" db="EMBL/GenBank/DDBJ databases">
        <authorList>
            <person name="Regsiter A."/>
            <person name="William W."/>
        </authorList>
    </citation>
    <scope>NUCLEOTIDE SEQUENCE</scope>
    <source>
        <strain evidence="6">Bib</strain>
    </source>
</reference>
<gene>
    <name evidence="3 6" type="primary">rsgA</name>
    <name evidence="6" type="ORF">SPIROBIBN47_100063</name>
</gene>
<comment type="function">
    <text evidence="3">One of several proteins that assist in the late maturation steps of the functional core of the 30S ribosomal subunit. Helps release RbfA from mature subunits. May play a role in the assembly of ribosomal proteins into the subunit. Circularly permuted GTPase that catalyzes slow GTP hydrolysis, GTPase activity is stimulated by the 30S ribosomal subunit.</text>
</comment>
<feature type="domain" description="EngC GTPase" evidence="4">
    <location>
        <begin position="89"/>
        <end position="237"/>
    </location>
</feature>
<feature type="domain" description="CP-type G" evidence="5">
    <location>
        <begin position="80"/>
        <end position="239"/>
    </location>
</feature>
<feature type="binding site" evidence="3">
    <location>
        <position position="263"/>
    </location>
    <ligand>
        <name>Zn(2+)</name>
        <dbReference type="ChEBI" id="CHEBI:29105"/>
    </ligand>
</feature>
<keyword evidence="3" id="KW-0862">Zinc</keyword>
<dbReference type="HAMAP" id="MF_01820">
    <property type="entry name" value="GTPase_RsgA"/>
    <property type="match status" value="1"/>
</dbReference>
<dbReference type="PROSITE" id="PS51721">
    <property type="entry name" value="G_CP"/>
    <property type="match status" value="1"/>
</dbReference>
<feature type="binding site" evidence="3">
    <location>
        <begin position="180"/>
        <end position="188"/>
    </location>
    <ligand>
        <name>GTP</name>
        <dbReference type="ChEBI" id="CHEBI:37565"/>
    </ligand>
</feature>
<dbReference type="Gene3D" id="3.40.50.300">
    <property type="entry name" value="P-loop containing nucleotide triphosphate hydrolases"/>
    <property type="match status" value="1"/>
</dbReference>
<dbReference type="InterPro" id="IPR030378">
    <property type="entry name" value="G_CP_dom"/>
</dbReference>
<keyword evidence="3 6" id="KW-0378">Hydrolase</keyword>
<dbReference type="SUPFAM" id="SSF52540">
    <property type="entry name" value="P-loop containing nucleoside triphosphate hydrolases"/>
    <property type="match status" value="1"/>
</dbReference>
<comment type="subcellular location">
    <subcellularLocation>
        <location evidence="3">Cytoplasm</location>
    </subcellularLocation>
</comment>
<keyword evidence="3" id="KW-0699">rRNA-binding</keyword>
<dbReference type="EMBL" id="FWDM01000002">
    <property type="protein sequence ID" value="SLM09833.1"/>
    <property type="molecule type" value="Genomic_DNA"/>
</dbReference>
<keyword evidence="2 3" id="KW-0342">GTP-binding</keyword>
<dbReference type="InterPro" id="IPR012340">
    <property type="entry name" value="NA-bd_OB-fold"/>
</dbReference>
<dbReference type="AlphaFoldDB" id="A0A3P3XGA6"/>
<dbReference type="SUPFAM" id="SSF50249">
    <property type="entry name" value="Nucleic acid-binding proteins"/>
    <property type="match status" value="1"/>
</dbReference>
<sequence length="331" mass="36899">MGTSMLGIVLSFSNHYARVRCEDNTVRLCTIKGKRIRSLDGWYNALAAGDRVSVQIISDGEGVIEKLLPRRNVFGRFNEKGGADQAFAANIDMVVCVTSANSPPFRPRFIDRVSVITEQCGVPLLILFNKIDLGSDEHAEARLSVFESLGYKVLRCSALLQQGLNALRESILGKTAVFVGQSGTGKSSIINVLMPGIDRKVAAISEKYNRGKHTTTLAELFFSPEGDIAVIDTPGFRRLAMRNIEPDDLSAYFPDMMPFIGKCAFGASCSHTHESGCAIMDAVQNGIIHYDRYESYLRIRSELERSRQWKKEETGKFRKTPKFRLEDEEGW</sequence>
<dbReference type="InterPro" id="IPR004881">
    <property type="entry name" value="Ribosome_biogen_GTPase_RsgA"/>
</dbReference>
<comment type="similarity">
    <text evidence="3">Belongs to the TRAFAC class YlqF/YawG GTPase family. RsgA subfamily.</text>
</comment>
<dbReference type="PROSITE" id="PS50936">
    <property type="entry name" value="ENGC_GTPASE"/>
    <property type="match status" value="1"/>
</dbReference>
<dbReference type="GO" id="GO:0003924">
    <property type="term" value="F:GTPase activity"/>
    <property type="evidence" value="ECO:0007669"/>
    <property type="project" value="UniProtKB-UniRule"/>
</dbReference>
<protein>
    <recommendedName>
        <fullName evidence="3">Small ribosomal subunit biogenesis GTPase RsgA</fullName>
        <ecNumber evidence="3">3.6.1.-</ecNumber>
    </recommendedName>
</protein>
<dbReference type="GO" id="GO:0005525">
    <property type="term" value="F:GTP binding"/>
    <property type="evidence" value="ECO:0007669"/>
    <property type="project" value="UniProtKB-UniRule"/>
</dbReference>
<dbReference type="GO" id="GO:0019843">
    <property type="term" value="F:rRNA binding"/>
    <property type="evidence" value="ECO:0007669"/>
    <property type="project" value="UniProtKB-KW"/>
</dbReference>
<keyword evidence="1 3" id="KW-0547">Nucleotide-binding</keyword>
<keyword evidence="3" id="KW-0963">Cytoplasm</keyword>
<evidence type="ECO:0000313" key="6">
    <source>
        <dbReference type="EMBL" id="SLM09833.1"/>
    </source>
</evidence>
<organism evidence="6">
    <name type="scientific">uncultured spirochete</name>
    <dbReference type="NCBI Taxonomy" id="156406"/>
    <lineage>
        <taxon>Bacteria</taxon>
        <taxon>Pseudomonadati</taxon>
        <taxon>Spirochaetota</taxon>
        <taxon>Spirochaetia</taxon>
        <taxon>Spirochaetales</taxon>
        <taxon>environmental samples</taxon>
    </lineage>
</organism>
<evidence type="ECO:0000256" key="2">
    <source>
        <dbReference type="ARBA" id="ARBA00023134"/>
    </source>
</evidence>
<evidence type="ECO:0000256" key="3">
    <source>
        <dbReference type="HAMAP-Rule" id="MF_01820"/>
    </source>
</evidence>
<feature type="binding site" evidence="3">
    <location>
        <position position="269"/>
    </location>
    <ligand>
        <name>Zn(2+)</name>
        <dbReference type="ChEBI" id="CHEBI:29105"/>
    </ligand>
</feature>
<dbReference type="PANTHER" id="PTHR32120:SF11">
    <property type="entry name" value="SMALL RIBOSOMAL SUBUNIT BIOGENESIS GTPASE RSGA 1, MITOCHONDRIAL-RELATED"/>
    <property type="match status" value="1"/>
</dbReference>